<dbReference type="EMBL" id="JBHRTO010000001">
    <property type="protein sequence ID" value="MFC3181644.1"/>
    <property type="molecule type" value="Genomic_DNA"/>
</dbReference>
<feature type="transmembrane region" description="Helical" evidence="1">
    <location>
        <begin position="6"/>
        <end position="25"/>
    </location>
</feature>
<gene>
    <name evidence="2" type="ORF">ACFOGH_11640</name>
</gene>
<keyword evidence="1" id="KW-1133">Transmembrane helix</keyword>
<keyword evidence="1" id="KW-0812">Transmembrane</keyword>
<name>A0ABV7J3Z1_9RHOB</name>
<feature type="transmembrane region" description="Helical" evidence="1">
    <location>
        <begin position="66"/>
        <end position="92"/>
    </location>
</feature>
<reference evidence="3" key="1">
    <citation type="journal article" date="2019" name="Int. J. Syst. Evol. Microbiol.">
        <title>The Global Catalogue of Microorganisms (GCM) 10K type strain sequencing project: providing services to taxonomists for standard genome sequencing and annotation.</title>
        <authorList>
            <consortium name="The Broad Institute Genomics Platform"/>
            <consortium name="The Broad Institute Genome Sequencing Center for Infectious Disease"/>
            <person name="Wu L."/>
            <person name="Ma J."/>
        </authorList>
    </citation>
    <scope>NUCLEOTIDE SEQUENCE [LARGE SCALE GENOMIC DNA]</scope>
    <source>
        <strain evidence="3">KCTC 52039</strain>
    </source>
</reference>
<feature type="transmembrane region" description="Helical" evidence="1">
    <location>
        <begin position="32"/>
        <end position="54"/>
    </location>
</feature>
<evidence type="ECO:0000313" key="2">
    <source>
        <dbReference type="EMBL" id="MFC3181644.1"/>
    </source>
</evidence>
<sequence length="98" mass="10528">MPLLLLVIGLPLLVMIVAAFASWLFAGSKQRWLVLAAINLAMFVVVKIALLQYGPVNEANTELGPIILIWMIFGCIFGLVMGLGARVLAFALTSVSGR</sequence>
<organism evidence="2 3">
    <name type="scientific">Cypionkella sinensis</name>
    <dbReference type="NCBI Taxonomy" id="1756043"/>
    <lineage>
        <taxon>Bacteria</taxon>
        <taxon>Pseudomonadati</taxon>
        <taxon>Pseudomonadota</taxon>
        <taxon>Alphaproteobacteria</taxon>
        <taxon>Rhodobacterales</taxon>
        <taxon>Paracoccaceae</taxon>
        <taxon>Cypionkella</taxon>
    </lineage>
</organism>
<comment type="caution">
    <text evidence="2">The sequence shown here is derived from an EMBL/GenBank/DDBJ whole genome shotgun (WGS) entry which is preliminary data.</text>
</comment>
<proteinExistence type="predicted"/>
<dbReference type="Proteomes" id="UP001595547">
    <property type="component" value="Unassembled WGS sequence"/>
</dbReference>
<evidence type="ECO:0000313" key="3">
    <source>
        <dbReference type="Proteomes" id="UP001595547"/>
    </source>
</evidence>
<evidence type="ECO:0000256" key="1">
    <source>
        <dbReference type="SAM" id="Phobius"/>
    </source>
</evidence>
<keyword evidence="3" id="KW-1185">Reference proteome</keyword>
<protein>
    <submittedName>
        <fullName evidence="2">Uncharacterized protein</fullName>
    </submittedName>
</protein>
<keyword evidence="1" id="KW-0472">Membrane</keyword>
<accession>A0ABV7J3Z1</accession>
<dbReference type="RefSeq" id="WP_380073233.1">
    <property type="nucleotide sequence ID" value="NZ_JBHRTO010000001.1"/>
</dbReference>